<dbReference type="Pfam" id="PF12322">
    <property type="entry name" value="T4_baseplate"/>
    <property type="match status" value="1"/>
</dbReference>
<evidence type="ECO:0008006" key="2">
    <source>
        <dbReference type="Google" id="ProtNLM"/>
    </source>
</evidence>
<dbReference type="EMBL" id="UINC01091964">
    <property type="protein sequence ID" value="SVC45150.1"/>
    <property type="molecule type" value="Genomic_DNA"/>
</dbReference>
<dbReference type="AlphaFoldDB" id="A0A382M900"/>
<protein>
    <recommendedName>
        <fullName evidence="2">Baseplate protein</fullName>
    </recommendedName>
</protein>
<proteinExistence type="predicted"/>
<accession>A0A382M900</accession>
<name>A0A382M900_9ZZZZ</name>
<reference evidence="1" key="1">
    <citation type="submission" date="2018-05" db="EMBL/GenBank/DDBJ databases">
        <authorList>
            <person name="Lanie J.A."/>
            <person name="Ng W.-L."/>
            <person name="Kazmierczak K.M."/>
            <person name="Andrzejewski T.M."/>
            <person name="Davidsen T.M."/>
            <person name="Wayne K.J."/>
            <person name="Tettelin H."/>
            <person name="Glass J.I."/>
            <person name="Rusch D."/>
            <person name="Podicherti R."/>
            <person name="Tsui H.-C.T."/>
            <person name="Winkler M.E."/>
        </authorList>
    </citation>
    <scope>NUCLEOTIDE SEQUENCE</scope>
</reference>
<sequence>MALPKLNVPVYEAILPSTEKVIKYRPFLVKEEKILLTALEADDTKTLSSAVRQIVNNCVQGELDVDKLPTFDIEYLFLRLRAKSVGEKVTIGLKPYGCPKNESGLCENTTEVEINLEEVKVTKNKASSSKIMLDDKIGIKMKYPDINTINLTGANTTDAAGMNIIKDCVDMIYTEEETHERGSFTDEELDEFIDSLNSQQFKLIKDFFDNMPTLKHIVKYKCNTCGEKKETTLQGLNSFFG</sequence>
<evidence type="ECO:0000313" key="1">
    <source>
        <dbReference type="EMBL" id="SVC45150.1"/>
    </source>
</evidence>
<gene>
    <name evidence="1" type="ORF">METZ01_LOCUS298004</name>
</gene>
<organism evidence="1">
    <name type="scientific">marine metagenome</name>
    <dbReference type="NCBI Taxonomy" id="408172"/>
    <lineage>
        <taxon>unclassified sequences</taxon>
        <taxon>metagenomes</taxon>
        <taxon>ecological metagenomes</taxon>
    </lineage>
</organism>
<dbReference type="InterPro" id="IPR024364">
    <property type="entry name" value="Baseplate_phage_T4-like"/>
</dbReference>